<reference evidence="3" key="1">
    <citation type="journal article" date="2014" name="BMC Genomics">
        <title>Genome characteristics reveal the impact of lichenization on lichen-forming fungus Endocarpon pusillum Hedwig (Verrucariales, Ascomycota).</title>
        <authorList>
            <person name="Wang Y.-Y."/>
            <person name="Liu B."/>
            <person name="Zhang X.-Y."/>
            <person name="Zhou Q.-M."/>
            <person name="Zhang T."/>
            <person name="Li H."/>
            <person name="Yu Y.-F."/>
            <person name="Zhang X.-L."/>
            <person name="Hao X.-Y."/>
            <person name="Wang M."/>
            <person name="Wang L."/>
            <person name="Wei J.-C."/>
        </authorList>
    </citation>
    <scope>NUCLEOTIDE SEQUENCE [LARGE SCALE GENOMIC DNA]</scope>
    <source>
        <strain evidence="3">Z07020 / HMAS-L-300199</strain>
    </source>
</reference>
<dbReference type="AlphaFoldDB" id="U1I177"/>
<evidence type="ECO:0000313" key="3">
    <source>
        <dbReference type="Proteomes" id="UP000019373"/>
    </source>
</evidence>
<name>U1I177_ENDPU</name>
<sequence>MADGQAQPSGGSFAQPQVPHHPVAATTIGPLHNKPKASTYVDQDEGGQVDELCEMQEELPPYDSVSAERFVMDLNEIHECRCSDMIRWLSNQRSCPSIKECPTLGTYDDFILFPSSSSCSSEQDSSIASCFTDDLSCSTECTDTLSANPSMDPSLPSSQILRKLPLQGCCQDLGQGRNMSFANIVNWLCDGGKDFGFTNLQDSFLHGAMNSTNTNKQKDPSVEEPAA</sequence>
<gene>
    <name evidence="2" type="ORF">EPUS_06873</name>
</gene>
<proteinExistence type="predicted"/>
<dbReference type="GeneID" id="19241763"/>
<dbReference type="Proteomes" id="UP000019373">
    <property type="component" value="Unassembled WGS sequence"/>
</dbReference>
<organism evidence="2 3">
    <name type="scientific">Endocarpon pusillum (strain Z07020 / HMAS-L-300199)</name>
    <name type="common">Lichen-forming fungus</name>
    <dbReference type="NCBI Taxonomy" id="1263415"/>
    <lineage>
        <taxon>Eukaryota</taxon>
        <taxon>Fungi</taxon>
        <taxon>Dikarya</taxon>
        <taxon>Ascomycota</taxon>
        <taxon>Pezizomycotina</taxon>
        <taxon>Eurotiomycetes</taxon>
        <taxon>Chaetothyriomycetidae</taxon>
        <taxon>Verrucariales</taxon>
        <taxon>Verrucariaceae</taxon>
        <taxon>Endocarpon</taxon>
    </lineage>
</organism>
<dbReference type="HOGENOM" id="CLU_1219686_0_0_1"/>
<evidence type="ECO:0000256" key="1">
    <source>
        <dbReference type="SAM" id="MobiDB-lite"/>
    </source>
</evidence>
<protein>
    <submittedName>
        <fullName evidence="2">Uncharacterized protein</fullName>
    </submittedName>
</protein>
<keyword evidence="3" id="KW-1185">Reference proteome</keyword>
<accession>U1I177</accession>
<feature type="region of interest" description="Disordered" evidence="1">
    <location>
        <begin position="208"/>
        <end position="227"/>
    </location>
</feature>
<dbReference type="OrthoDB" id="10286802at2759"/>
<dbReference type="EMBL" id="KE720677">
    <property type="protein sequence ID" value="ERF77005.1"/>
    <property type="molecule type" value="Genomic_DNA"/>
</dbReference>
<dbReference type="RefSeq" id="XP_007785669.1">
    <property type="nucleotide sequence ID" value="XM_007787479.1"/>
</dbReference>
<evidence type="ECO:0000313" key="2">
    <source>
        <dbReference type="EMBL" id="ERF77005.1"/>
    </source>
</evidence>